<dbReference type="PANTHER" id="PTHR11647">
    <property type="entry name" value="HYDRANTOINASE/DIHYDROPYRIMIDINASE FAMILY MEMBER"/>
    <property type="match status" value="1"/>
</dbReference>
<proteinExistence type="predicted"/>
<organism evidence="2 3">
    <name type="scientific">Lysinibacter cavernae</name>
    <dbReference type="NCBI Taxonomy" id="1640652"/>
    <lineage>
        <taxon>Bacteria</taxon>
        <taxon>Bacillati</taxon>
        <taxon>Actinomycetota</taxon>
        <taxon>Actinomycetes</taxon>
        <taxon>Micrococcales</taxon>
        <taxon>Microbacteriaceae</taxon>
        <taxon>Lysinibacter</taxon>
    </lineage>
</organism>
<protein>
    <submittedName>
        <fullName evidence="2">N-acyl-D-amino-acid deacylase</fullName>
        <ecNumber evidence="2">3.5.1.81</ecNumber>
    </submittedName>
</protein>
<dbReference type="RefSeq" id="WP_167146501.1">
    <property type="nucleotide sequence ID" value="NZ_JAAMOX010000001.1"/>
</dbReference>
<gene>
    <name evidence="2" type="ORF">FHX76_000107</name>
</gene>
<dbReference type="Gene3D" id="3.30.1490.130">
    <property type="entry name" value="D-aminoacylase. Domain 3"/>
    <property type="match status" value="1"/>
</dbReference>
<accession>A0A7X5TSD0</accession>
<dbReference type="GO" id="GO:0016812">
    <property type="term" value="F:hydrolase activity, acting on carbon-nitrogen (but not peptide) bonds, in cyclic amides"/>
    <property type="evidence" value="ECO:0007669"/>
    <property type="project" value="TreeGrafter"/>
</dbReference>
<dbReference type="CDD" id="cd01297">
    <property type="entry name" value="D-aminoacylase"/>
    <property type="match status" value="1"/>
</dbReference>
<dbReference type="GO" id="GO:0005829">
    <property type="term" value="C:cytosol"/>
    <property type="evidence" value="ECO:0007669"/>
    <property type="project" value="TreeGrafter"/>
</dbReference>
<dbReference type="InterPro" id="IPR011059">
    <property type="entry name" value="Metal-dep_hydrolase_composite"/>
</dbReference>
<feature type="domain" description="Amidohydrolase 3" evidence="1">
    <location>
        <begin position="46"/>
        <end position="506"/>
    </location>
</feature>
<dbReference type="AlphaFoldDB" id="A0A7X5TSD0"/>
<dbReference type="Proteomes" id="UP000541033">
    <property type="component" value="Unassembled WGS sequence"/>
</dbReference>
<dbReference type="InterPro" id="IPR023100">
    <property type="entry name" value="D-aminoacylase_insert_dom_sf"/>
</dbReference>
<evidence type="ECO:0000259" key="1">
    <source>
        <dbReference type="Pfam" id="PF07969"/>
    </source>
</evidence>
<dbReference type="EMBL" id="JAAMOX010000001">
    <property type="protein sequence ID" value="NIH52239.1"/>
    <property type="molecule type" value="Genomic_DNA"/>
</dbReference>
<keyword evidence="3" id="KW-1185">Reference proteome</keyword>
<evidence type="ECO:0000313" key="2">
    <source>
        <dbReference type="EMBL" id="NIH52239.1"/>
    </source>
</evidence>
<dbReference type="SUPFAM" id="SSF51338">
    <property type="entry name" value="Composite domain of metallo-dependent hydrolases"/>
    <property type="match status" value="1"/>
</dbReference>
<dbReference type="SUPFAM" id="SSF51556">
    <property type="entry name" value="Metallo-dependent hydrolases"/>
    <property type="match status" value="1"/>
</dbReference>
<dbReference type="EC" id="3.5.1.81" evidence="2"/>
<comment type="caution">
    <text evidence="2">The sequence shown here is derived from an EMBL/GenBank/DDBJ whole genome shotgun (WGS) entry which is preliminary data.</text>
</comment>
<dbReference type="Pfam" id="PF07969">
    <property type="entry name" value="Amidohydro_3"/>
    <property type="match status" value="1"/>
</dbReference>
<dbReference type="Gene3D" id="3.20.20.140">
    <property type="entry name" value="Metal-dependent hydrolases"/>
    <property type="match status" value="1"/>
</dbReference>
<dbReference type="GO" id="GO:0047420">
    <property type="term" value="F:N-acyl-D-amino-acid deacylase activity"/>
    <property type="evidence" value="ECO:0007669"/>
    <property type="project" value="UniProtKB-EC"/>
</dbReference>
<sequence>MTALELVIEGGHVYDGTGAEAVVANVGIAGGRIAAISAEKLSAETVVDARGLAVSPGFIDLHSHADYTVERWPEATGLLAQGVTSILTGNCGWSPFPVVDAAEAKRWGGFLAGAPSWDWDDLAGFARVVGRAQPAVNILPQVGHVAVRLAAVGGAERAASAAEIELMRQYIRTAAEQGAWGFSTGLIYAPGSFASTAEINELVRVAAEEGLLYSTHMRDETSHLLEAVTEALNAAEYAGARLEISHIKAMGPANHGKVREALELLDAAVARGVDVAADVYPYTASGTTLASRLPTWALDGGFELLVERLSDPEQRRHIHAALDARFGVDFDPAGIVLAELDPGPFQNERGRSLVQIGQDLGVDAAEAALMILAAHHGNVPIINHAMDEADVETALRHPLVSVASDGDELVPHGEGATHPRSFGTFPRVLARYVRERGVLGLSDAVRKMTALPASRLGLVDRGILAVGAIADITVFDADSIADLATYDDPWQAATGVCHVLIGGRIAFADGKPVDARHGQLLLRNEAKD</sequence>
<dbReference type="InterPro" id="IPR050378">
    <property type="entry name" value="Metallo-dep_Hydrolases_sf"/>
</dbReference>
<dbReference type="InterPro" id="IPR013108">
    <property type="entry name" value="Amidohydro_3"/>
</dbReference>
<evidence type="ECO:0000313" key="3">
    <source>
        <dbReference type="Proteomes" id="UP000541033"/>
    </source>
</evidence>
<dbReference type="InterPro" id="IPR032466">
    <property type="entry name" value="Metal_Hydrolase"/>
</dbReference>
<reference evidence="2 3" key="1">
    <citation type="submission" date="2020-02" db="EMBL/GenBank/DDBJ databases">
        <title>Sequencing the genomes of 1000 actinobacteria strains.</title>
        <authorList>
            <person name="Klenk H.-P."/>
        </authorList>
    </citation>
    <scope>NUCLEOTIDE SEQUENCE [LARGE SCALE GENOMIC DNA]</scope>
    <source>
        <strain evidence="2 3">DSM 27960</strain>
    </source>
</reference>
<keyword evidence="2" id="KW-0378">Hydrolase</keyword>
<dbReference type="Gene3D" id="2.30.40.10">
    <property type="entry name" value="Urease, subunit C, domain 1"/>
    <property type="match status" value="1"/>
</dbReference>
<dbReference type="PANTHER" id="PTHR11647:SF1">
    <property type="entry name" value="COLLAPSIN RESPONSE MEDIATOR PROTEIN"/>
    <property type="match status" value="1"/>
</dbReference>
<name>A0A7X5TSD0_9MICO</name>